<dbReference type="InterPro" id="IPR011006">
    <property type="entry name" value="CheY-like_superfamily"/>
</dbReference>
<keyword evidence="5 14" id="KW-0597">Phosphoprotein</keyword>
<dbReference type="InterPro" id="IPR000014">
    <property type="entry name" value="PAS"/>
</dbReference>
<evidence type="ECO:0000256" key="12">
    <source>
        <dbReference type="ARBA" id="ARBA00023012"/>
    </source>
</evidence>
<comment type="catalytic activity">
    <reaction evidence="1">
        <text>ATP + protein L-histidine = ADP + protein N-phospho-L-histidine.</text>
        <dbReference type="EC" id="2.7.13.3"/>
    </reaction>
</comment>
<dbReference type="GO" id="GO:0000156">
    <property type="term" value="F:phosphorelay response regulator activity"/>
    <property type="evidence" value="ECO:0007669"/>
    <property type="project" value="TreeGrafter"/>
</dbReference>
<evidence type="ECO:0000256" key="10">
    <source>
        <dbReference type="ARBA" id="ARBA00022840"/>
    </source>
</evidence>
<dbReference type="SUPFAM" id="SSF103190">
    <property type="entry name" value="Sensory domain-like"/>
    <property type="match status" value="1"/>
</dbReference>
<feature type="modified residue" description="4-aspartylphosphate" evidence="14">
    <location>
        <position position="604"/>
    </location>
</feature>
<dbReference type="Pfam" id="PF02518">
    <property type="entry name" value="HATPase_c"/>
    <property type="match status" value="1"/>
</dbReference>
<proteinExistence type="predicted"/>
<evidence type="ECO:0000313" key="20">
    <source>
        <dbReference type="Proteomes" id="UP000254020"/>
    </source>
</evidence>
<dbReference type="EMBL" id="UGMA01000005">
    <property type="protein sequence ID" value="STV06302.1"/>
    <property type="molecule type" value="Genomic_DNA"/>
</dbReference>
<evidence type="ECO:0000256" key="11">
    <source>
        <dbReference type="ARBA" id="ARBA00022989"/>
    </source>
</evidence>
<dbReference type="Gene3D" id="1.10.287.130">
    <property type="match status" value="1"/>
</dbReference>
<dbReference type="InterPro" id="IPR003594">
    <property type="entry name" value="HATPase_dom"/>
</dbReference>
<dbReference type="GO" id="GO:0000155">
    <property type="term" value="F:phosphorelay sensor kinase activity"/>
    <property type="evidence" value="ECO:0007669"/>
    <property type="project" value="InterPro"/>
</dbReference>
<keyword evidence="11 16" id="KW-1133">Transmembrane helix</keyword>
<evidence type="ECO:0000256" key="6">
    <source>
        <dbReference type="ARBA" id="ARBA00022679"/>
    </source>
</evidence>
<dbReference type="AlphaFoldDB" id="A0A378AFE8"/>
<keyword evidence="12" id="KW-0902">Two-component regulatory system</keyword>
<protein>
    <recommendedName>
        <fullName evidence="3">histidine kinase</fullName>
        <ecNumber evidence="3">2.7.13.3</ecNumber>
    </recommendedName>
</protein>
<dbReference type="CDD" id="cd00130">
    <property type="entry name" value="PAS"/>
    <property type="match status" value="1"/>
</dbReference>
<dbReference type="Proteomes" id="UP000254020">
    <property type="component" value="Unassembled WGS sequence"/>
</dbReference>
<feature type="transmembrane region" description="Helical" evidence="16">
    <location>
        <begin position="17"/>
        <end position="38"/>
    </location>
</feature>
<dbReference type="SUPFAM" id="SSF55785">
    <property type="entry name" value="PYP-like sensor domain (PAS domain)"/>
    <property type="match status" value="1"/>
</dbReference>
<dbReference type="PANTHER" id="PTHR45526:SF1">
    <property type="entry name" value="TRANSCRIPTIONAL REGULATORY PROTEIN DCUR-RELATED"/>
    <property type="match status" value="1"/>
</dbReference>
<dbReference type="EC" id="2.7.13.3" evidence="3"/>
<dbReference type="InterPro" id="IPR016120">
    <property type="entry name" value="Sig_transdc_His_kin_SpoOB"/>
</dbReference>
<keyword evidence="9 19" id="KW-0418">Kinase</keyword>
<evidence type="ECO:0000256" key="8">
    <source>
        <dbReference type="ARBA" id="ARBA00022741"/>
    </source>
</evidence>
<evidence type="ECO:0000256" key="2">
    <source>
        <dbReference type="ARBA" id="ARBA00004651"/>
    </source>
</evidence>
<dbReference type="PRINTS" id="PR00344">
    <property type="entry name" value="BCTRLSENSOR"/>
</dbReference>
<sequence length="778" mass="87738">MVNTSSGPMKLSFQYKLFISLVAFFSVLFIALGIYYYFDASRQLYQEMSARAKIQAEEIALMPNLRQQVSRHDPQAIQAFMQQIAAHSDASFIVIGDRQGVHLFHSVHPEWVGTRLVGGDNQAVLEGKSITTIRKGGLGVSLRSKTPIVDDAGRVIGIVSVGYLTSYLDSITLTKVINIFIAAVLLLIALFIFSWYFTRSIKKQIFSLEPREIGLLVRQQKAMMESIFEGVIVIDRQRRIEVINHAARSLLGLSQPARQLRGQSIDSVISPQPFFASGDMLERDTHDELCRFNQLTVLASRVRIMLENTLQGWVITFRDRNEINALTAQLSQVKRYVDNLRIMRHEQLNRMTTLSGLLHMGHYDEAIRYIQAQSEHAQELLDFISSHFHSPTLCGLLLGKATRAREKGVALSFDPACRIDRPLPSLMESELISIIGNLLDNAIEATQRAELPHEPVEVLIQLNARELIIEVADRGVGIRPDIRERIFERGVTTKTRGDHGIGLYLIEHYVTQAGGTIEVADNASRERSSPYLSRPTRTPVRNRRSTMHHDLVDVLIIEDESELARLHAELVQKHPRLRLAGMAASLAQARQLLHATPPQLVLLDNYLPDGKGVTLMTDPALATSQCSVIFITAASDMETCSQAIRNGAFDYILKPVSWKRLSQSLERFIQFYDQQREWKIVDQQNVDSLYQLQAKNYRVDSGSKGIEEKTLALVQGLFSDREAHCFSVDEVVSAAGLSKTTARRYLEHGVETGFLEVEMLYGKIGHPRRLYRRAKVKS</sequence>
<dbReference type="PANTHER" id="PTHR45526">
    <property type="entry name" value="TRANSCRIPTIONAL REGULATORY PROTEIN DPIA"/>
    <property type="match status" value="1"/>
</dbReference>
<dbReference type="Pfam" id="PF00072">
    <property type="entry name" value="Response_reg"/>
    <property type="match status" value="1"/>
</dbReference>
<evidence type="ECO:0000313" key="19">
    <source>
        <dbReference type="EMBL" id="STV06302.1"/>
    </source>
</evidence>
<dbReference type="InterPro" id="IPR036890">
    <property type="entry name" value="HATPase_C_sf"/>
</dbReference>
<dbReference type="SUPFAM" id="SSF55874">
    <property type="entry name" value="ATPase domain of HSP90 chaperone/DNA topoisomerase II/histidine kinase"/>
    <property type="match status" value="1"/>
</dbReference>
<name>A0A378AFE8_KLEPN</name>
<evidence type="ECO:0000256" key="15">
    <source>
        <dbReference type="SAM" id="MobiDB-lite"/>
    </source>
</evidence>
<dbReference type="SMART" id="SM00387">
    <property type="entry name" value="HATPase_c"/>
    <property type="match status" value="1"/>
</dbReference>
<dbReference type="InterPro" id="IPR035965">
    <property type="entry name" value="PAS-like_dom_sf"/>
</dbReference>
<dbReference type="SMART" id="SM00448">
    <property type="entry name" value="REC"/>
    <property type="match status" value="1"/>
</dbReference>
<dbReference type="PROSITE" id="PS50110">
    <property type="entry name" value="RESPONSE_REGULATORY"/>
    <property type="match status" value="1"/>
</dbReference>
<dbReference type="InterPro" id="IPR033463">
    <property type="entry name" value="sCache_3"/>
</dbReference>
<dbReference type="InterPro" id="IPR029151">
    <property type="entry name" value="Sensor-like_sf"/>
</dbReference>
<keyword evidence="8" id="KW-0547">Nucleotide-binding</keyword>
<dbReference type="InterPro" id="IPR039506">
    <property type="entry name" value="SPOB_a"/>
</dbReference>
<evidence type="ECO:0000259" key="17">
    <source>
        <dbReference type="PROSITE" id="PS50109"/>
    </source>
</evidence>
<accession>A0A378AFE8</accession>
<dbReference type="SUPFAM" id="SSF55890">
    <property type="entry name" value="Sporulation response regulatory protein Spo0B"/>
    <property type="match status" value="1"/>
</dbReference>
<dbReference type="InterPro" id="IPR048714">
    <property type="entry name" value="DpiA-like_HTH"/>
</dbReference>
<evidence type="ECO:0000256" key="5">
    <source>
        <dbReference type="ARBA" id="ARBA00022553"/>
    </source>
</evidence>
<keyword evidence="10" id="KW-0067">ATP-binding</keyword>
<keyword evidence="13 16" id="KW-0472">Membrane</keyword>
<dbReference type="Pfam" id="PF20714">
    <property type="entry name" value="HTH_64"/>
    <property type="match status" value="1"/>
</dbReference>
<feature type="domain" description="Response regulatory" evidence="18">
    <location>
        <begin position="553"/>
        <end position="669"/>
    </location>
</feature>
<keyword evidence="7 16" id="KW-0812">Transmembrane</keyword>
<evidence type="ECO:0000256" key="13">
    <source>
        <dbReference type="ARBA" id="ARBA00023136"/>
    </source>
</evidence>
<dbReference type="Pfam" id="PF17203">
    <property type="entry name" value="sCache_3_2"/>
    <property type="match status" value="1"/>
</dbReference>
<keyword evidence="4" id="KW-1003">Cell membrane</keyword>
<evidence type="ECO:0000256" key="3">
    <source>
        <dbReference type="ARBA" id="ARBA00012438"/>
    </source>
</evidence>
<dbReference type="Gene3D" id="3.30.450.20">
    <property type="entry name" value="PAS domain"/>
    <property type="match status" value="2"/>
</dbReference>
<feature type="transmembrane region" description="Helical" evidence="16">
    <location>
        <begin position="176"/>
        <end position="197"/>
    </location>
</feature>
<dbReference type="InterPro" id="IPR001789">
    <property type="entry name" value="Sig_transdc_resp-reg_receiver"/>
</dbReference>
<dbReference type="SMART" id="SM00091">
    <property type="entry name" value="PAS"/>
    <property type="match status" value="1"/>
</dbReference>
<evidence type="ECO:0000256" key="9">
    <source>
        <dbReference type="ARBA" id="ARBA00022777"/>
    </source>
</evidence>
<evidence type="ECO:0000256" key="4">
    <source>
        <dbReference type="ARBA" id="ARBA00022475"/>
    </source>
</evidence>
<evidence type="ECO:0000259" key="18">
    <source>
        <dbReference type="PROSITE" id="PS50110"/>
    </source>
</evidence>
<dbReference type="Pfam" id="PF14689">
    <property type="entry name" value="SPOB_a"/>
    <property type="match status" value="1"/>
</dbReference>
<dbReference type="PROSITE" id="PS50109">
    <property type="entry name" value="HIS_KIN"/>
    <property type="match status" value="1"/>
</dbReference>
<dbReference type="SUPFAM" id="SSF52172">
    <property type="entry name" value="CheY-like"/>
    <property type="match status" value="1"/>
</dbReference>
<evidence type="ECO:0000256" key="7">
    <source>
        <dbReference type="ARBA" id="ARBA00022692"/>
    </source>
</evidence>
<dbReference type="Gene3D" id="3.30.565.10">
    <property type="entry name" value="Histidine kinase-like ATPase, C-terminal domain"/>
    <property type="match status" value="1"/>
</dbReference>
<comment type="subcellular location">
    <subcellularLocation>
        <location evidence="2">Cell membrane</location>
        <topology evidence="2">Multi-pass membrane protein</topology>
    </subcellularLocation>
</comment>
<dbReference type="InterPro" id="IPR005467">
    <property type="entry name" value="His_kinase_dom"/>
</dbReference>
<gene>
    <name evidence="19" type="primary">citY</name>
    <name evidence="19" type="ORF">NCTC9504_05496</name>
</gene>
<evidence type="ECO:0000256" key="1">
    <source>
        <dbReference type="ARBA" id="ARBA00000085"/>
    </source>
</evidence>
<dbReference type="InterPro" id="IPR004358">
    <property type="entry name" value="Sig_transdc_His_kin-like_C"/>
</dbReference>
<dbReference type="CDD" id="cd16915">
    <property type="entry name" value="HATPase_DpiB-CitA-like"/>
    <property type="match status" value="1"/>
</dbReference>
<evidence type="ECO:0000256" key="14">
    <source>
        <dbReference type="PROSITE-ProRule" id="PRU00169"/>
    </source>
</evidence>
<keyword evidence="6 19" id="KW-0808">Transferase</keyword>
<dbReference type="GO" id="GO:0005886">
    <property type="term" value="C:plasma membrane"/>
    <property type="evidence" value="ECO:0007669"/>
    <property type="project" value="UniProtKB-SubCell"/>
</dbReference>
<organism evidence="19 20">
    <name type="scientific">Klebsiella pneumoniae subsp. pneumoniae</name>
    <dbReference type="NCBI Taxonomy" id="72407"/>
    <lineage>
        <taxon>Bacteria</taxon>
        <taxon>Pseudomonadati</taxon>
        <taxon>Pseudomonadota</taxon>
        <taxon>Gammaproteobacteria</taxon>
        <taxon>Enterobacterales</taxon>
        <taxon>Enterobacteriaceae</taxon>
        <taxon>Klebsiella/Raoultella group</taxon>
        <taxon>Klebsiella</taxon>
        <taxon>Klebsiella pneumoniae complex</taxon>
    </lineage>
</organism>
<dbReference type="InterPro" id="IPR051271">
    <property type="entry name" value="2C-system_Tx_regulators"/>
</dbReference>
<dbReference type="GO" id="GO:0005524">
    <property type="term" value="F:ATP binding"/>
    <property type="evidence" value="ECO:0007669"/>
    <property type="project" value="UniProtKB-KW"/>
</dbReference>
<evidence type="ECO:0000256" key="16">
    <source>
        <dbReference type="SAM" id="Phobius"/>
    </source>
</evidence>
<dbReference type="Pfam" id="PF13188">
    <property type="entry name" value="PAS_8"/>
    <property type="match status" value="1"/>
</dbReference>
<dbReference type="Gene3D" id="3.40.50.2300">
    <property type="match status" value="1"/>
</dbReference>
<feature type="domain" description="Histidine kinase" evidence="17">
    <location>
        <begin position="404"/>
        <end position="538"/>
    </location>
</feature>
<reference evidence="19 20" key="1">
    <citation type="submission" date="2018-06" db="EMBL/GenBank/DDBJ databases">
        <authorList>
            <consortium name="Pathogen Informatics"/>
            <person name="Doyle S."/>
        </authorList>
    </citation>
    <scope>NUCLEOTIDE SEQUENCE [LARGE SCALE GENOMIC DNA]</scope>
    <source>
        <strain evidence="19 20">NCTC9504</strain>
    </source>
</reference>
<feature type="region of interest" description="Disordered" evidence="15">
    <location>
        <begin position="522"/>
        <end position="541"/>
    </location>
</feature>